<proteinExistence type="predicted"/>
<feature type="region of interest" description="Disordered" evidence="1">
    <location>
        <begin position="22"/>
        <end position="47"/>
    </location>
</feature>
<feature type="compositionally biased region" description="Gly residues" evidence="1">
    <location>
        <begin position="24"/>
        <end position="33"/>
    </location>
</feature>
<accession>A0A1Q9A5X2</accession>
<name>A0A1Q9A5X2_SYMMI</name>
<feature type="non-terminal residue" evidence="2">
    <location>
        <position position="1"/>
    </location>
</feature>
<gene>
    <name evidence="2" type="ORF">AK812_SmicGene48668</name>
</gene>
<keyword evidence="3" id="KW-1185">Reference proteome</keyword>
<reference evidence="2 3" key="1">
    <citation type="submission" date="2016-02" db="EMBL/GenBank/DDBJ databases">
        <title>Genome analysis of coral dinoflagellate symbionts highlights evolutionary adaptations to a symbiotic lifestyle.</title>
        <authorList>
            <person name="Aranda M."/>
            <person name="Li Y."/>
            <person name="Liew Y.J."/>
            <person name="Baumgarten S."/>
            <person name="Simakov O."/>
            <person name="Wilson M."/>
            <person name="Piel J."/>
            <person name="Ashoor H."/>
            <person name="Bougouffa S."/>
            <person name="Bajic V.B."/>
            <person name="Ryu T."/>
            <person name="Ravasi T."/>
            <person name="Bayer T."/>
            <person name="Micklem G."/>
            <person name="Kim H."/>
            <person name="Bhak J."/>
            <person name="Lajeunesse T.C."/>
            <person name="Voolstra C.R."/>
        </authorList>
    </citation>
    <scope>NUCLEOTIDE SEQUENCE [LARGE SCALE GENOMIC DNA]</scope>
    <source>
        <strain evidence="2 3">CCMP2467</strain>
    </source>
</reference>
<protein>
    <submittedName>
        <fullName evidence="2">Uncharacterized protein</fullName>
    </submittedName>
</protein>
<sequence length="47" mass="5101">GLHPHRDLARCVARRRTDADHGCCAGGHRGGSGWDVPWKTPLRASPI</sequence>
<dbReference type="EMBL" id="LSRX01008548">
    <property type="protein sequence ID" value="OLP49952.1"/>
    <property type="molecule type" value="Genomic_DNA"/>
</dbReference>
<evidence type="ECO:0000313" key="3">
    <source>
        <dbReference type="Proteomes" id="UP000186817"/>
    </source>
</evidence>
<feature type="non-terminal residue" evidence="2">
    <location>
        <position position="47"/>
    </location>
</feature>
<evidence type="ECO:0000313" key="2">
    <source>
        <dbReference type="EMBL" id="OLP49952.1"/>
    </source>
</evidence>
<dbReference type="Proteomes" id="UP000186817">
    <property type="component" value="Unassembled WGS sequence"/>
</dbReference>
<comment type="caution">
    <text evidence="2">The sequence shown here is derived from an EMBL/GenBank/DDBJ whole genome shotgun (WGS) entry which is preliminary data.</text>
</comment>
<dbReference type="AlphaFoldDB" id="A0A1Q9A5X2"/>
<organism evidence="2 3">
    <name type="scientific">Symbiodinium microadriaticum</name>
    <name type="common">Dinoflagellate</name>
    <name type="synonym">Zooxanthella microadriatica</name>
    <dbReference type="NCBI Taxonomy" id="2951"/>
    <lineage>
        <taxon>Eukaryota</taxon>
        <taxon>Sar</taxon>
        <taxon>Alveolata</taxon>
        <taxon>Dinophyceae</taxon>
        <taxon>Suessiales</taxon>
        <taxon>Symbiodiniaceae</taxon>
        <taxon>Symbiodinium</taxon>
    </lineage>
</organism>
<evidence type="ECO:0000256" key="1">
    <source>
        <dbReference type="SAM" id="MobiDB-lite"/>
    </source>
</evidence>